<protein>
    <submittedName>
        <fullName evidence="1">DUF3090 domain-containing protein</fullName>
    </submittedName>
</protein>
<dbReference type="NCBIfam" id="TIGR03847">
    <property type="entry name" value="conserved hypothetical protein"/>
    <property type="match status" value="1"/>
</dbReference>
<name>A0A2N7S2V9_9MICC</name>
<comment type="caution">
    <text evidence="1">The sequence shown here is derived from an EMBL/GenBank/DDBJ whole genome shotgun (WGS) entry which is preliminary data.</text>
</comment>
<proteinExistence type="predicted"/>
<dbReference type="OMA" id="HVCPRQN"/>
<reference evidence="1 2" key="1">
    <citation type="journal article" date="2017" name="Elife">
        <title>Extensive horizontal gene transfer in cheese-associated bacteria.</title>
        <authorList>
            <person name="Bonham K.S."/>
            <person name="Wolfe B.E."/>
            <person name="Dutton R.J."/>
        </authorList>
    </citation>
    <scope>NUCLEOTIDE SEQUENCE [LARGE SCALE GENOMIC DNA]</scope>
    <source>
        <strain evidence="1 2">JB182</strain>
    </source>
</reference>
<dbReference type="RefSeq" id="WP_013349566.1">
    <property type="nucleotide sequence ID" value="NZ_JABUYH010000007.1"/>
</dbReference>
<sequence>MTATVNEFNWPDRIVIGTIGEPGSRTFYLQARAGSELASIALEKQQAAVVAEMIDEILDQLSTVEGNPFSVPEHTPVELVDNEALEEVDELFRVGSMNLGWDASVAQVVLEAFSLNEEDEETYDPDGPGALMRVRMPVGTARAFAMRTHEIVAAGRPMCANCGYPIDPDGHTCQDENGQ</sequence>
<organism evidence="1 2">
    <name type="scientific">Glutamicibacter arilaitensis</name>
    <dbReference type="NCBI Taxonomy" id="256701"/>
    <lineage>
        <taxon>Bacteria</taxon>
        <taxon>Bacillati</taxon>
        <taxon>Actinomycetota</taxon>
        <taxon>Actinomycetes</taxon>
        <taxon>Micrococcales</taxon>
        <taxon>Micrococcaceae</taxon>
        <taxon>Glutamicibacter</taxon>
    </lineage>
</organism>
<evidence type="ECO:0000313" key="2">
    <source>
        <dbReference type="Proteomes" id="UP000235739"/>
    </source>
</evidence>
<evidence type="ECO:0000313" key="1">
    <source>
        <dbReference type="EMBL" id="PMQ20443.1"/>
    </source>
</evidence>
<accession>A0A2N7S2V9</accession>
<dbReference type="GeneID" id="303185813"/>
<dbReference type="InterPro" id="IPR021441">
    <property type="entry name" value="DUF3090"/>
</dbReference>
<gene>
    <name evidence="1" type="ORF">CIK84_02155</name>
</gene>
<dbReference type="Proteomes" id="UP000235739">
    <property type="component" value="Unassembled WGS sequence"/>
</dbReference>
<dbReference type="EMBL" id="PNQX01000001">
    <property type="protein sequence ID" value="PMQ20443.1"/>
    <property type="molecule type" value="Genomic_DNA"/>
</dbReference>
<dbReference type="Pfam" id="PF11290">
    <property type="entry name" value="DUF3090"/>
    <property type="match status" value="1"/>
</dbReference>
<dbReference type="AlphaFoldDB" id="A0A2N7S2V9"/>